<organism evidence="1">
    <name type="scientific">Trichuris suis</name>
    <name type="common">pig whipworm</name>
    <dbReference type="NCBI Taxonomy" id="68888"/>
    <lineage>
        <taxon>Eukaryota</taxon>
        <taxon>Metazoa</taxon>
        <taxon>Ecdysozoa</taxon>
        <taxon>Nematoda</taxon>
        <taxon>Enoplea</taxon>
        <taxon>Dorylaimia</taxon>
        <taxon>Trichinellida</taxon>
        <taxon>Trichuridae</taxon>
        <taxon>Trichuris</taxon>
    </lineage>
</organism>
<gene>
    <name evidence="1" type="ORF">M514_22041</name>
</gene>
<dbReference type="AlphaFoldDB" id="A0A085N8N3"/>
<protein>
    <submittedName>
        <fullName evidence="1">Uncharacterized protein</fullName>
    </submittedName>
</protein>
<evidence type="ECO:0000313" key="1">
    <source>
        <dbReference type="EMBL" id="KFD65829.1"/>
    </source>
</evidence>
<proteinExistence type="predicted"/>
<accession>A0A085N8N3</accession>
<dbReference type="EMBL" id="KL367532">
    <property type="protein sequence ID" value="KFD65829.1"/>
    <property type="molecule type" value="Genomic_DNA"/>
</dbReference>
<dbReference type="Proteomes" id="UP000030758">
    <property type="component" value="Unassembled WGS sequence"/>
</dbReference>
<name>A0A085N8N3_9BILA</name>
<sequence>MEKEISEWISSALDDPYDRGSKHGLMFPVHKELVRQTFTICETAVPVTARKQRRRKTFNWPTPTDHAVAPTEVATRIAAANAQSTDRKQKH</sequence>
<reference evidence="1" key="1">
    <citation type="journal article" date="2014" name="Nat. Genet.">
        <title>Genome and transcriptome of the porcine whipworm Trichuris suis.</title>
        <authorList>
            <person name="Jex A.R."/>
            <person name="Nejsum P."/>
            <person name="Schwarz E.M."/>
            <person name="Hu L."/>
            <person name="Young N.D."/>
            <person name="Hall R.S."/>
            <person name="Korhonen P.K."/>
            <person name="Liao S."/>
            <person name="Thamsborg S."/>
            <person name="Xia J."/>
            <person name="Xu P."/>
            <person name="Wang S."/>
            <person name="Scheerlinck J.P."/>
            <person name="Hofmann A."/>
            <person name="Sternberg P.W."/>
            <person name="Wang J."/>
            <person name="Gasser R.B."/>
        </authorList>
    </citation>
    <scope>NUCLEOTIDE SEQUENCE [LARGE SCALE GENOMIC DNA]</scope>
    <source>
        <strain evidence="1">DCEP-RM93F</strain>
    </source>
</reference>